<organism evidence="2 3">
    <name type="scientific">Rhizobium favelukesii</name>
    <dbReference type="NCBI Taxonomy" id="348824"/>
    <lineage>
        <taxon>Bacteria</taxon>
        <taxon>Pseudomonadati</taxon>
        <taxon>Pseudomonadota</taxon>
        <taxon>Alphaproteobacteria</taxon>
        <taxon>Hyphomicrobiales</taxon>
        <taxon>Rhizobiaceae</taxon>
        <taxon>Rhizobium/Agrobacterium group</taxon>
        <taxon>Rhizobium</taxon>
    </lineage>
</organism>
<accession>W6RLC4</accession>
<dbReference type="SUPFAM" id="SSF54593">
    <property type="entry name" value="Glyoxalase/Bleomycin resistance protein/Dihydroxybiphenyl dioxygenase"/>
    <property type="match status" value="1"/>
</dbReference>
<feature type="domain" description="VOC" evidence="1">
    <location>
        <begin position="16"/>
        <end position="138"/>
    </location>
</feature>
<dbReference type="KEGG" id="rhl:LPU83_4108"/>
<name>W6RLC4_9HYPH</name>
<dbReference type="PANTHER" id="PTHR34109">
    <property type="entry name" value="BNAUNNG04460D PROTEIN-RELATED"/>
    <property type="match status" value="1"/>
</dbReference>
<dbReference type="Proteomes" id="UP000019443">
    <property type="component" value="Chromosome"/>
</dbReference>
<dbReference type="PATRIC" id="fig|348824.6.peg.4403"/>
<dbReference type="InterPro" id="IPR004360">
    <property type="entry name" value="Glyas_Fos-R_dOase_dom"/>
</dbReference>
<dbReference type="PROSITE" id="PS51819">
    <property type="entry name" value="VOC"/>
    <property type="match status" value="1"/>
</dbReference>
<proteinExistence type="predicted"/>
<evidence type="ECO:0000313" key="2">
    <source>
        <dbReference type="EMBL" id="CDM59743.1"/>
    </source>
</evidence>
<dbReference type="EMBL" id="HG916852">
    <property type="protein sequence ID" value="CDM59743.1"/>
    <property type="molecule type" value="Genomic_DNA"/>
</dbReference>
<sequence length="142" mass="15844">MDTTTETGTMKMPPVKNGLLPYITVDGALKAAEFYKRAFGAEEAFVVPVDENGRTMHVHLYINGSSLMLCDAYPEHGHPFEKHQGFALQLVVDDIDFWWDRAVAAGAEVILPVQLMFWGDRYGQLRDPFGVLWAMNAPANAN</sequence>
<dbReference type="Gene3D" id="3.10.180.10">
    <property type="entry name" value="2,3-Dihydroxybiphenyl 1,2-Dioxygenase, domain 1"/>
    <property type="match status" value="1"/>
</dbReference>
<protein>
    <submittedName>
        <fullName evidence="2">Conserved protein</fullName>
    </submittedName>
</protein>
<dbReference type="InterPro" id="IPR029068">
    <property type="entry name" value="Glyas_Bleomycin-R_OHBP_Dase"/>
</dbReference>
<dbReference type="PANTHER" id="PTHR34109:SF1">
    <property type="entry name" value="VOC DOMAIN-CONTAINING PROTEIN"/>
    <property type="match status" value="1"/>
</dbReference>
<gene>
    <name evidence="2" type="ORF">LPU83_4108</name>
</gene>
<dbReference type="InterPro" id="IPR037523">
    <property type="entry name" value="VOC_core"/>
</dbReference>
<keyword evidence="3" id="KW-1185">Reference proteome</keyword>
<evidence type="ECO:0000259" key="1">
    <source>
        <dbReference type="PROSITE" id="PS51819"/>
    </source>
</evidence>
<dbReference type="AlphaFoldDB" id="W6RLC4"/>
<dbReference type="Pfam" id="PF00903">
    <property type="entry name" value="Glyoxalase"/>
    <property type="match status" value="1"/>
</dbReference>
<reference evidence="2" key="1">
    <citation type="submission" date="2013-11" db="EMBL/GenBank/DDBJ databases">
        <title>Draft genome sequence of the broad-host-range Rhizobium sp. LPU83 strain, a member of the low-genetic diversity Oregon-like Rhizobium sp. group.</title>
        <authorList>
            <person name="Wibberg D."/>
            <person name="Puehler A."/>
            <person name="Schlueter A."/>
        </authorList>
    </citation>
    <scope>NUCLEOTIDE SEQUENCE [LARGE SCALE GENOMIC DNA]</scope>
    <source>
        <strain evidence="2">LPU83</strain>
    </source>
</reference>
<evidence type="ECO:0000313" key="3">
    <source>
        <dbReference type="Proteomes" id="UP000019443"/>
    </source>
</evidence>
<dbReference type="RefSeq" id="WP_024313300.1">
    <property type="nucleotide sequence ID" value="NZ_ATTO01000003.1"/>
</dbReference>
<dbReference type="CDD" id="cd07246">
    <property type="entry name" value="VOC_like"/>
    <property type="match status" value="1"/>
</dbReference>
<dbReference type="eggNOG" id="COG2764">
    <property type="taxonomic scope" value="Bacteria"/>
</dbReference>
<dbReference type="HOGENOM" id="CLU_046006_11_2_5"/>